<dbReference type="SUPFAM" id="SSF52540">
    <property type="entry name" value="P-loop containing nucleoside triphosphate hydrolases"/>
    <property type="match status" value="1"/>
</dbReference>
<dbReference type="PROSITE" id="PS00211">
    <property type="entry name" value="ABC_TRANSPORTER_1"/>
    <property type="match status" value="1"/>
</dbReference>
<keyword evidence="3" id="KW-0547">Nucleotide-binding</keyword>
<dbReference type="PROSITE" id="PS50893">
    <property type="entry name" value="ABC_TRANSPORTER_2"/>
    <property type="match status" value="1"/>
</dbReference>
<dbReference type="Gene3D" id="3.40.50.300">
    <property type="entry name" value="P-loop containing nucleotide triphosphate hydrolases"/>
    <property type="match status" value="1"/>
</dbReference>
<organism evidence="12 13">
    <name type="scientific">Spiribacter salinus</name>
    <dbReference type="NCBI Taxonomy" id="1335746"/>
    <lineage>
        <taxon>Bacteria</taxon>
        <taxon>Pseudomonadati</taxon>
        <taxon>Pseudomonadota</taxon>
        <taxon>Gammaproteobacteria</taxon>
        <taxon>Chromatiales</taxon>
        <taxon>Ectothiorhodospiraceae</taxon>
        <taxon>Spiribacter</taxon>
    </lineage>
</organism>
<evidence type="ECO:0000256" key="5">
    <source>
        <dbReference type="ARBA" id="ARBA00022840"/>
    </source>
</evidence>
<keyword evidence="6" id="KW-0864">Zinc transport</keyword>
<sequence>MLYYNNIAATEKGTAVARSPTTMSAHTQPLIRATDLHVRIGGNAILEQINFTISPGEIVTVVGPNGSGKSTLLRALIGAIELSAGQIERQSDLRIGYVPQRLHIDPTLPLTVRRFLNLPKRHRTSDIQKALERAGIASHRDVPMAGLSGGQFQRALMARALLDRPNLLMLDEASQGLDQTGTADFYRQVEEIRNDLGCGVLMVSHDLHVVMRAADRVVCLNHRICCQGHPEDVSADPEYRALFGTDDEEALAIFRHDPHNHPHGETGHPQKRAQS</sequence>
<evidence type="ECO:0000256" key="8">
    <source>
        <dbReference type="ARBA" id="ARBA00023065"/>
    </source>
</evidence>
<dbReference type="InterPro" id="IPR003439">
    <property type="entry name" value="ABC_transporter-like_ATP-bd"/>
</dbReference>
<dbReference type="GO" id="GO:0006829">
    <property type="term" value="P:zinc ion transport"/>
    <property type="evidence" value="ECO:0007669"/>
    <property type="project" value="UniProtKB-KW"/>
</dbReference>
<evidence type="ECO:0000256" key="4">
    <source>
        <dbReference type="ARBA" id="ARBA00022833"/>
    </source>
</evidence>
<evidence type="ECO:0000256" key="1">
    <source>
        <dbReference type="ARBA" id="ARBA00022448"/>
    </source>
</evidence>
<feature type="domain" description="ABC transporter" evidence="11">
    <location>
        <begin position="31"/>
        <end position="246"/>
    </location>
</feature>
<protein>
    <submittedName>
        <fullName evidence="12">Metal ABC transporter ATP-binding protein</fullName>
    </submittedName>
</protein>
<keyword evidence="7" id="KW-1278">Translocase</keyword>
<evidence type="ECO:0000259" key="11">
    <source>
        <dbReference type="PROSITE" id="PS50893"/>
    </source>
</evidence>
<evidence type="ECO:0000256" key="3">
    <source>
        <dbReference type="ARBA" id="ARBA00022741"/>
    </source>
</evidence>
<comment type="caution">
    <text evidence="12">The sequence shown here is derived from an EMBL/GenBank/DDBJ whole genome shotgun (WGS) entry which is preliminary data.</text>
</comment>
<dbReference type="PANTHER" id="PTHR42734:SF9">
    <property type="entry name" value="ZINC IMPORT ATP-BINDING PROTEIN ZNUC"/>
    <property type="match status" value="1"/>
</dbReference>
<evidence type="ECO:0000256" key="10">
    <source>
        <dbReference type="SAM" id="MobiDB-lite"/>
    </source>
</evidence>
<dbReference type="PANTHER" id="PTHR42734">
    <property type="entry name" value="METAL TRANSPORT SYSTEM ATP-BINDING PROTEIN TM_0124-RELATED"/>
    <property type="match status" value="1"/>
</dbReference>
<dbReference type="GO" id="GO:0016887">
    <property type="term" value="F:ATP hydrolysis activity"/>
    <property type="evidence" value="ECO:0007669"/>
    <property type="project" value="InterPro"/>
</dbReference>
<evidence type="ECO:0000256" key="7">
    <source>
        <dbReference type="ARBA" id="ARBA00022967"/>
    </source>
</evidence>
<dbReference type="Pfam" id="PF00005">
    <property type="entry name" value="ABC_tran"/>
    <property type="match status" value="1"/>
</dbReference>
<evidence type="ECO:0000256" key="6">
    <source>
        <dbReference type="ARBA" id="ARBA00022906"/>
    </source>
</evidence>
<evidence type="ECO:0000256" key="9">
    <source>
        <dbReference type="ARBA" id="ARBA00023136"/>
    </source>
</evidence>
<evidence type="ECO:0000256" key="2">
    <source>
        <dbReference type="ARBA" id="ARBA00022475"/>
    </source>
</evidence>
<keyword evidence="4" id="KW-0862">Zinc</keyword>
<keyword evidence="2" id="KW-1003">Cell membrane</keyword>
<name>A0A540V8D8_9GAMM</name>
<dbReference type="EMBL" id="VIFK01000509">
    <property type="protein sequence ID" value="TQE92998.1"/>
    <property type="molecule type" value="Genomic_DNA"/>
</dbReference>
<proteinExistence type="predicted"/>
<dbReference type="AlphaFoldDB" id="A0A540V8D8"/>
<accession>A0A540V8D8</accession>
<gene>
    <name evidence="12" type="ORF">FKY71_18530</name>
</gene>
<keyword evidence="8" id="KW-0406">Ion transport</keyword>
<dbReference type="InterPro" id="IPR003593">
    <property type="entry name" value="AAA+_ATPase"/>
</dbReference>
<dbReference type="GO" id="GO:0005524">
    <property type="term" value="F:ATP binding"/>
    <property type="evidence" value="ECO:0007669"/>
    <property type="project" value="UniProtKB-KW"/>
</dbReference>
<evidence type="ECO:0000313" key="13">
    <source>
        <dbReference type="Proteomes" id="UP000315400"/>
    </source>
</evidence>
<dbReference type="STRING" id="1260251.SPISAL_08305"/>
<dbReference type="InterPro" id="IPR027417">
    <property type="entry name" value="P-loop_NTPase"/>
</dbReference>
<dbReference type="GO" id="GO:0010043">
    <property type="term" value="P:response to zinc ion"/>
    <property type="evidence" value="ECO:0007669"/>
    <property type="project" value="TreeGrafter"/>
</dbReference>
<feature type="compositionally biased region" description="Basic and acidic residues" evidence="10">
    <location>
        <begin position="256"/>
        <end position="268"/>
    </location>
</feature>
<reference evidence="12 13" key="1">
    <citation type="submission" date="2019-06" db="EMBL/GenBank/DDBJ databases">
        <title>Metagenome assembled Genome of Spiribacter salinus SL48-SHIP from the microbial mat of Salt Lake 48 (Novosibirsk region, Russia).</title>
        <authorList>
            <person name="Shipova A."/>
            <person name="Rozanov A.S."/>
            <person name="Bryanskaya A.V."/>
            <person name="Peltek S.E."/>
        </authorList>
    </citation>
    <scope>NUCLEOTIDE SEQUENCE [LARGE SCALE GENOMIC DNA]</scope>
    <source>
        <strain evidence="12">SL48-SHIP-2</strain>
    </source>
</reference>
<dbReference type="InterPro" id="IPR017871">
    <property type="entry name" value="ABC_transporter-like_CS"/>
</dbReference>
<evidence type="ECO:0000313" key="12">
    <source>
        <dbReference type="EMBL" id="TQE92998.1"/>
    </source>
</evidence>
<keyword evidence="5 12" id="KW-0067">ATP-binding</keyword>
<dbReference type="InterPro" id="IPR050153">
    <property type="entry name" value="Metal_Ion_Import_ABC"/>
</dbReference>
<keyword evidence="9" id="KW-0472">Membrane</keyword>
<feature type="region of interest" description="Disordered" evidence="10">
    <location>
        <begin position="256"/>
        <end position="275"/>
    </location>
</feature>
<dbReference type="SMART" id="SM00382">
    <property type="entry name" value="AAA"/>
    <property type="match status" value="1"/>
</dbReference>
<keyword evidence="1" id="KW-0813">Transport</keyword>
<dbReference type="Proteomes" id="UP000315400">
    <property type="component" value="Unassembled WGS sequence"/>
</dbReference>